<dbReference type="Proteomes" id="UP001066276">
    <property type="component" value="Chromosome 1_1"/>
</dbReference>
<feature type="transmembrane region" description="Helical" evidence="1">
    <location>
        <begin position="76"/>
        <end position="94"/>
    </location>
</feature>
<comment type="caution">
    <text evidence="2">The sequence shown here is derived from an EMBL/GenBank/DDBJ whole genome shotgun (WGS) entry which is preliminary data.</text>
</comment>
<evidence type="ECO:0000256" key="1">
    <source>
        <dbReference type="SAM" id="Phobius"/>
    </source>
</evidence>
<proteinExistence type="predicted"/>
<reference evidence="2" key="1">
    <citation type="journal article" date="2022" name="bioRxiv">
        <title>Sequencing and chromosome-scale assembly of the giantPleurodeles waltlgenome.</title>
        <authorList>
            <person name="Brown T."/>
            <person name="Elewa A."/>
            <person name="Iarovenko S."/>
            <person name="Subramanian E."/>
            <person name="Araus A.J."/>
            <person name="Petzold A."/>
            <person name="Susuki M."/>
            <person name="Suzuki K.-i.T."/>
            <person name="Hayashi T."/>
            <person name="Toyoda A."/>
            <person name="Oliveira C."/>
            <person name="Osipova E."/>
            <person name="Leigh N.D."/>
            <person name="Simon A."/>
            <person name="Yun M.H."/>
        </authorList>
    </citation>
    <scope>NUCLEOTIDE SEQUENCE</scope>
    <source>
        <strain evidence="2">20211129_DDA</strain>
        <tissue evidence="2">Liver</tissue>
    </source>
</reference>
<keyword evidence="1" id="KW-1133">Transmembrane helix</keyword>
<gene>
    <name evidence="2" type="ORF">NDU88_004472</name>
</gene>
<keyword evidence="1" id="KW-0472">Membrane</keyword>
<name>A0AAV7WS28_PLEWA</name>
<organism evidence="2 3">
    <name type="scientific">Pleurodeles waltl</name>
    <name type="common">Iberian ribbed newt</name>
    <dbReference type="NCBI Taxonomy" id="8319"/>
    <lineage>
        <taxon>Eukaryota</taxon>
        <taxon>Metazoa</taxon>
        <taxon>Chordata</taxon>
        <taxon>Craniata</taxon>
        <taxon>Vertebrata</taxon>
        <taxon>Euteleostomi</taxon>
        <taxon>Amphibia</taxon>
        <taxon>Batrachia</taxon>
        <taxon>Caudata</taxon>
        <taxon>Salamandroidea</taxon>
        <taxon>Salamandridae</taxon>
        <taxon>Pleurodelinae</taxon>
        <taxon>Pleurodeles</taxon>
    </lineage>
</organism>
<feature type="transmembrane region" description="Helical" evidence="1">
    <location>
        <begin position="50"/>
        <end position="70"/>
    </location>
</feature>
<evidence type="ECO:0000313" key="3">
    <source>
        <dbReference type="Proteomes" id="UP001066276"/>
    </source>
</evidence>
<evidence type="ECO:0000313" key="2">
    <source>
        <dbReference type="EMBL" id="KAJ1216874.1"/>
    </source>
</evidence>
<accession>A0AAV7WS28</accession>
<keyword evidence="1" id="KW-0812">Transmembrane</keyword>
<sequence>MPVAPDLKTRRKRGTGEVLLPLVLPPKQQKRNKVCRGTKWAMTSEQALGWAVRLLVVLLCPPAAALNYGGCSASPGYLLVPAAAVACVAALCMASQSAS</sequence>
<dbReference type="EMBL" id="JANPWB010000001">
    <property type="protein sequence ID" value="KAJ1216874.1"/>
    <property type="molecule type" value="Genomic_DNA"/>
</dbReference>
<dbReference type="AlphaFoldDB" id="A0AAV7WS28"/>
<keyword evidence="3" id="KW-1185">Reference proteome</keyword>
<protein>
    <submittedName>
        <fullName evidence="2">Uncharacterized protein</fullName>
    </submittedName>
</protein>